<dbReference type="PANTHER" id="PTHR33052">
    <property type="entry name" value="DUF4228 DOMAIN PROTEIN-RELATED"/>
    <property type="match status" value="1"/>
</dbReference>
<evidence type="ECO:0000313" key="1">
    <source>
        <dbReference type="EMBL" id="KAF4383574.1"/>
    </source>
</evidence>
<dbReference type="EMBL" id="JAATIP010000052">
    <property type="protein sequence ID" value="KAF4383574.1"/>
    <property type="molecule type" value="Genomic_DNA"/>
</dbReference>
<evidence type="ECO:0000313" key="2">
    <source>
        <dbReference type="Proteomes" id="UP000525078"/>
    </source>
</evidence>
<protein>
    <submittedName>
        <fullName evidence="1">Uncharacterized protein</fullName>
    </submittedName>
</protein>
<dbReference type="Proteomes" id="UP000525078">
    <property type="component" value="Unassembled WGS sequence"/>
</dbReference>
<reference evidence="1 2" key="1">
    <citation type="journal article" date="2020" name="bioRxiv">
        <title>Sequence and annotation of 42 cannabis genomes reveals extensive copy number variation in cannabinoid synthesis and pathogen resistance genes.</title>
        <authorList>
            <person name="Mckernan K.J."/>
            <person name="Helbert Y."/>
            <person name="Kane L.T."/>
            <person name="Ebling H."/>
            <person name="Zhang L."/>
            <person name="Liu B."/>
            <person name="Eaton Z."/>
            <person name="Mclaughlin S."/>
            <person name="Kingan S."/>
            <person name="Baybayan P."/>
            <person name="Concepcion G."/>
            <person name="Jordan M."/>
            <person name="Riva A."/>
            <person name="Barbazuk W."/>
            <person name="Harkins T."/>
        </authorList>
    </citation>
    <scope>NUCLEOTIDE SEQUENCE [LARGE SCALE GENOMIC DNA]</scope>
    <source>
        <strain evidence="2">cv. Jamaican Lion 4</strain>
        <tissue evidence="1">Leaf</tissue>
    </source>
</reference>
<comment type="caution">
    <text evidence="1">The sequence shown here is derived from an EMBL/GenBank/DDBJ whole genome shotgun (WGS) entry which is preliminary data.</text>
</comment>
<dbReference type="Pfam" id="PF14009">
    <property type="entry name" value="PADRE"/>
    <property type="match status" value="1"/>
</dbReference>
<dbReference type="InterPro" id="IPR025322">
    <property type="entry name" value="PADRE_dom"/>
</dbReference>
<accession>A0A7J6GKW8</accession>
<name>A0A7J6GKW8_CANSA</name>
<organism evidence="1 2">
    <name type="scientific">Cannabis sativa</name>
    <name type="common">Hemp</name>
    <name type="synonym">Marijuana</name>
    <dbReference type="NCBI Taxonomy" id="3483"/>
    <lineage>
        <taxon>Eukaryota</taxon>
        <taxon>Viridiplantae</taxon>
        <taxon>Streptophyta</taxon>
        <taxon>Embryophyta</taxon>
        <taxon>Tracheophyta</taxon>
        <taxon>Spermatophyta</taxon>
        <taxon>Magnoliopsida</taxon>
        <taxon>eudicotyledons</taxon>
        <taxon>Gunneridae</taxon>
        <taxon>Pentapetalae</taxon>
        <taxon>rosids</taxon>
        <taxon>fabids</taxon>
        <taxon>Rosales</taxon>
        <taxon>Cannabaceae</taxon>
        <taxon>Cannabis</taxon>
    </lineage>
</organism>
<dbReference type="AlphaFoldDB" id="A0A7J6GKW8"/>
<sequence>MWDILQIEEYLEDVEIITHPMRMTRMKWRRKTYRCCSFSRGDGGSDPPIGAKIIRADCVRAHLKKRGPHKGLSTREKRENLKCPLPIEWDIKGKTYKEVGQEQIRQLEEMELENPITAAELMLEHPQQAVVEFQSAVTGKRPTPLPADMKLETKKMYMMVPMKRGRTAALSSEEIHRLLLVTNSVLRSDRYSSVKFLPLFARICPVDYGGSLGVLVPKIKEKKKMIDGSTGDDQENNKTKYVPLESLEESTPPEYLTRQFSGRGWKPSLDTIEEKVTVDKKITHWLF</sequence>
<gene>
    <name evidence="1" type="ORF">F8388_014074</name>
</gene>
<proteinExistence type="predicted"/>